<dbReference type="Proteomes" id="UP000831534">
    <property type="component" value="Chromosome"/>
</dbReference>
<evidence type="ECO:0000256" key="2">
    <source>
        <dbReference type="ARBA" id="ARBA00023002"/>
    </source>
</evidence>
<name>A0A8T9MR51_9NEIS</name>
<dbReference type="PANTHER" id="PTHR44169">
    <property type="entry name" value="NADPH-DEPENDENT 1-ACYLDIHYDROXYACETONE PHOSPHATE REDUCTASE"/>
    <property type="match status" value="1"/>
</dbReference>
<sequence>MTQKVILITGTSSGIGYDTALLMRGLGWRVFASVRRDSDRQRLQAEGFDVLLLDLDDENSVRTAFAELLRQTDGRLDGVFCNAGFGQLGAVEDVSRDALRAQFETNVFGTWQCIAEAMRVFRKQGYGRLLVNSSILGFAALPMRGAYNSSKFALEGLCDTLRHEIYGTDIHVSLVEPGAITSRFGEHALAKFKQNIDIDNSVHREAYQNHLLRLSGQTKPMPFTLSAADCAAVCVRAFTDAAPKARYRVTVPTKVFWWLKKILPTAALDALKRRTFVAERR</sequence>
<reference evidence="3" key="1">
    <citation type="journal article" date="2022" name="Res Sq">
        <title>Evolution of multicellular longitudinally dividing oral cavity symbionts (Neisseriaceae).</title>
        <authorList>
            <person name="Nyongesa S."/>
            <person name="Weber P."/>
            <person name="Bernet E."/>
            <person name="Pullido F."/>
            <person name="Nieckarz M."/>
            <person name="Delaby M."/>
            <person name="Nieves C."/>
            <person name="Viehboeck T."/>
            <person name="Krause N."/>
            <person name="Rivera-Millot A."/>
            <person name="Nakamura A."/>
            <person name="Vischer N."/>
            <person name="VanNieuwenhze M."/>
            <person name="Brun Y."/>
            <person name="Cava F."/>
            <person name="Bulgheresi S."/>
            <person name="Veyrier F."/>
        </authorList>
    </citation>
    <scope>NUCLEOTIDE SEQUENCE</scope>
    <source>
        <strain evidence="3">17694</strain>
    </source>
</reference>
<proteinExistence type="inferred from homology"/>
<dbReference type="PROSITE" id="PS00061">
    <property type="entry name" value="ADH_SHORT"/>
    <property type="match status" value="1"/>
</dbReference>
<reference evidence="3" key="2">
    <citation type="submission" date="2024-09" db="EMBL/GenBank/DDBJ databases">
        <authorList>
            <person name="Veyrier F.J."/>
        </authorList>
    </citation>
    <scope>NUCLEOTIDE SEQUENCE</scope>
    <source>
        <strain evidence="3">17694</strain>
    </source>
</reference>
<dbReference type="Gene3D" id="3.40.50.720">
    <property type="entry name" value="NAD(P)-binding Rossmann-like Domain"/>
    <property type="match status" value="1"/>
</dbReference>
<evidence type="ECO:0000313" key="3">
    <source>
        <dbReference type="EMBL" id="UOP04370.1"/>
    </source>
</evidence>
<dbReference type="EMBL" id="CP091521">
    <property type="protein sequence ID" value="UOP04370.1"/>
    <property type="molecule type" value="Genomic_DNA"/>
</dbReference>
<dbReference type="PANTHER" id="PTHR44169:SF6">
    <property type="entry name" value="NADPH-DEPENDENT 1-ACYLDIHYDROXYACETONE PHOSPHATE REDUCTASE"/>
    <property type="match status" value="1"/>
</dbReference>
<organism evidence="3 4">
    <name type="scientific">Conchiformibius kuhniae</name>
    <dbReference type="NCBI Taxonomy" id="211502"/>
    <lineage>
        <taxon>Bacteria</taxon>
        <taxon>Pseudomonadati</taxon>
        <taxon>Pseudomonadota</taxon>
        <taxon>Betaproteobacteria</taxon>
        <taxon>Neisseriales</taxon>
        <taxon>Neisseriaceae</taxon>
        <taxon>Conchiformibius</taxon>
    </lineage>
</organism>
<evidence type="ECO:0000313" key="4">
    <source>
        <dbReference type="Proteomes" id="UP000831534"/>
    </source>
</evidence>
<dbReference type="AlphaFoldDB" id="A0A8T9MR51"/>
<dbReference type="RefSeq" id="WP_027009567.1">
    <property type="nucleotide sequence ID" value="NZ_CP091521.1"/>
</dbReference>
<dbReference type="Pfam" id="PF00106">
    <property type="entry name" value="adh_short"/>
    <property type="match status" value="1"/>
</dbReference>
<dbReference type="InterPro" id="IPR002347">
    <property type="entry name" value="SDR_fam"/>
</dbReference>
<dbReference type="SUPFAM" id="SSF51735">
    <property type="entry name" value="NAD(P)-binding Rossmann-fold domains"/>
    <property type="match status" value="1"/>
</dbReference>
<keyword evidence="2" id="KW-0560">Oxidoreductase</keyword>
<dbReference type="KEGG" id="ckh:LVJ77_08505"/>
<gene>
    <name evidence="3" type="ORF">LVJ77_08505</name>
</gene>
<evidence type="ECO:0000256" key="1">
    <source>
        <dbReference type="ARBA" id="ARBA00006484"/>
    </source>
</evidence>
<accession>A0A8T9MR51</accession>
<dbReference type="InterPro" id="IPR036291">
    <property type="entry name" value="NAD(P)-bd_dom_sf"/>
</dbReference>
<protein>
    <submittedName>
        <fullName evidence="3">SDR family NAD(P)-dependent oxidoreductase</fullName>
    </submittedName>
</protein>
<dbReference type="GO" id="GO:0016491">
    <property type="term" value="F:oxidoreductase activity"/>
    <property type="evidence" value="ECO:0007669"/>
    <property type="project" value="UniProtKB-KW"/>
</dbReference>
<comment type="similarity">
    <text evidence="1">Belongs to the short-chain dehydrogenases/reductases (SDR) family.</text>
</comment>
<dbReference type="PRINTS" id="PR00081">
    <property type="entry name" value="GDHRDH"/>
</dbReference>
<dbReference type="InterPro" id="IPR020904">
    <property type="entry name" value="Sc_DH/Rdtase_CS"/>
</dbReference>
<keyword evidence="4" id="KW-1185">Reference proteome</keyword>